<gene>
    <name evidence="1" type="ORF">BSTOLATCC_MIC40869</name>
</gene>
<keyword evidence="2" id="KW-1185">Reference proteome</keyword>
<evidence type="ECO:0000313" key="2">
    <source>
        <dbReference type="Proteomes" id="UP001162131"/>
    </source>
</evidence>
<reference evidence="1" key="1">
    <citation type="submission" date="2021-09" db="EMBL/GenBank/DDBJ databases">
        <authorList>
            <consortium name="AG Swart"/>
            <person name="Singh M."/>
            <person name="Singh A."/>
            <person name="Seah K."/>
            <person name="Emmerich C."/>
        </authorList>
    </citation>
    <scope>NUCLEOTIDE SEQUENCE</scope>
    <source>
        <strain evidence="1">ATCC30299</strain>
    </source>
</reference>
<dbReference type="Proteomes" id="UP001162131">
    <property type="component" value="Unassembled WGS sequence"/>
</dbReference>
<sequence>MGSCAMTKQKQVAPTMNEIESQFSDIIVEKVDISTLVKPEDLNLPKHRSISINFSDKLNYQETPLKIKPRPEIVPRLDIKKLFPQNQLTSEKVDLKKQAWHSGKQKGGRLLLNTSKDISFTSVEKSPVKVEESKPKNLLDMIKNGKSALNSRIQTPDENNNNRMDASQAILESSWVTSSPELNEMKIEEKPYGKNASSERKLLSFPSLNYQQRSSLKIPIIPNQDIVVTEESEIISEASDETPIRPGLQTPGSFISLGMEPGNHKLRATLSRISTMKPEFDQVPTDFNSNEPKQDNLVIERTKRNLLASL</sequence>
<comment type="caution">
    <text evidence="1">The sequence shown here is derived from an EMBL/GenBank/DDBJ whole genome shotgun (WGS) entry which is preliminary data.</text>
</comment>
<dbReference type="EMBL" id="CAJZBQ010000040">
    <property type="protein sequence ID" value="CAG9326442.1"/>
    <property type="molecule type" value="Genomic_DNA"/>
</dbReference>
<dbReference type="AlphaFoldDB" id="A0AAU9JGT0"/>
<accession>A0AAU9JGT0</accession>
<name>A0AAU9JGT0_9CILI</name>
<evidence type="ECO:0000313" key="1">
    <source>
        <dbReference type="EMBL" id="CAG9326442.1"/>
    </source>
</evidence>
<proteinExistence type="predicted"/>
<protein>
    <submittedName>
        <fullName evidence="1">Uncharacterized protein</fullName>
    </submittedName>
</protein>
<organism evidence="1 2">
    <name type="scientific">Blepharisma stoltei</name>
    <dbReference type="NCBI Taxonomy" id="1481888"/>
    <lineage>
        <taxon>Eukaryota</taxon>
        <taxon>Sar</taxon>
        <taxon>Alveolata</taxon>
        <taxon>Ciliophora</taxon>
        <taxon>Postciliodesmatophora</taxon>
        <taxon>Heterotrichea</taxon>
        <taxon>Heterotrichida</taxon>
        <taxon>Blepharismidae</taxon>
        <taxon>Blepharisma</taxon>
    </lineage>
</organism>